<comment type="caution">
    <text evidence="7">The sequence shown here is derived from an EMBL/GenBank/DDBJ whole genome shotgun (WGS) entry which is preliminary data.</text>
</comment>
<evidence type="ECO:0000313" key="7">
    <source>
        <dbReference type="EMBL" id="GAA4748224.1"/>
    </source>
</evidence>
<dbReference type="InterPro" id="IPR009012">
    <property type="entry name" value="GrpE_head"/>
</dbReference>
<evidence type="ECO:0000256" key="5">
    <source>
        <dbReference type="RuleBase" id="RU004478"/>
    </source>
</evidence>
<evidence type="ECO:0000256" key="2">
    <source>
        <dbReference type="ARBA" id="ARBA00023186"/>
    </source>
</evidence>
<dbReference type="PANTHER" id="PTHR21237:SF23">
    <property type="entry name" value="GRPE PROTEIN HOMOLOG, MITOCHONDRIAL"/>
    <property type="match status" value="1"/>
</dbReference>
<feature type="region of interest" description="Disordered" evidence="6">
    <location>
        <begin position="1"/>
        <end position="73"/>
    </location>
</feature>
<keyword evidence="8" id="KW-1185">Reference proteome</keyword>
<reference evidence="8" key="1">
    <citation type="journal article" date="2019" name="Int. J. Syst. Evol. Microbiol.">
        <title>The Global Catalogue of Microorganisms (GCM) 10K type strain sequencing project: providing services to taxonomists for standard genome sequencing and annotation.</title>
        <authorList>
            <consortium name="The Broad Institute Genomics Platform"/>
            <consortium name="The Broad Institute Genome Sequencing Center for Infectious Disease"/>
            <person name="Wu L."/>
            <person name="Ma J."/>
        </authorList>
    </citation>
    <scope>NUCLEOTIDE SEQUENCE [LARGE SCALE GENOMIC DNA]</scope>
    <source>
        <strain evidence="8">JCM 19015</strain>
    </source>
</reference>
<comment type="subunit">
    <text evidence="3">Homodimer.</text>
</comment>
<dbReference type="Gene3D" id="3.90.20.20">
    <property type="match status" value="1"/>
</dbReference>
<dbReference type="RefSeq" id="WP_345481064.1">
    <property type="nucleotide sequence ID" value="NZ_BAABLP010000004.1"/>
</dbReference>
<evidence type="ECO:0000256" key="3">
    <source>
        <dbReference type="HAMAP-Rule" id="MF_01151"/>
    </source>
</evidence>
<dbReference type="Gene3D" id="2.30.22.10">
    <property type="entry name" value="Head domain of nucleotide exchange factor GrpE"/>
    <property type="match status" value="1"/>
</dbReference>
<dbReference type="PROSITE" id="PS01071">
    <property type="entry name" value="GRPE"/>
    <property type="match status" value="1"/>
</dbReference>
<keyword evidence="3 4" id="KW-0346">Stress response</keyword>
<proteinExistence type="inferred from homology"/>
<evidence type="ECO:0000313" key="8">
    <source>
        <dbReference type="Proteomes" id="UP001500121"/>
    </source>
</evidence>
<dbReference type="SUPFAM" id="SSF58014">
    <property type="entry name" value="Coiled-coil domain of nucleotide exchange factor GrpE"/>
    <property type="match status" value="1"/>
</dbReference>
<accession>A0ABP8Z7S0</accession>
<dbReference type="HAMAP" id="MF_01151">
    <property type="entry name" value="GrpE"/>
    <property type="match status" value="1"/>
</dbReference>
<comment type="function">
    <text evidence="3 4">Participates actively in the response to hyperosmotic and heat shock by preventing the aggregation of stress-denatured proteins, in association with DnaK and GrpE. It is the nucleotide exchange factor for DnaK and may function as a thermosensor. Unfolded proteins bind initially to DnaJ; upon interaction with the DnaJ-bound protein, DnaK hydrolyzes its bound ATP, resulting in the formation of a stable complex. GrpE releases ADP from DnaK; ATP binding to DnaK triggers the release of the substrate protein, thus completing the reaction cycle. Several rounds of ATP-dependent interactions between DnaJ, DnaK and GrpE are required for fully efficient folding.</text>
</comment>
<dbReference type="PRINTS" id="PR00773">
    <property type="entry name" value="GRPEPROTEIN"/>
</dbReference>
<dbReference type="InterPro" id="IPR000740">
    <property type="entry name" value="GrpE"/>
</dbReference>
<protein>
    <recommendedName>
        <fullName evidence="3 4">Protein GrpE</fullName>
    </recommendedName>
    <alternativeName>
        <fullName evidence="3">HSP-70 cofactor</fullName>
    </alternativeName>
</protein>
<evidence type="ECO:0000256" key="4">
    <source>
        <dbReference type="RuleBase" id="RU000639"/>
    </source>
</evidence>
<evidence type="ECO:0000256" key="1">
    <source>
        <dbReference type="ARBA" id="ARBA00009054"/>
    </source>
</evidence>
<dbReference type="Proteomes" id="UP001500121">
    <property type="component" value="Unassembled WGS sequence"/>
</dbReference>
<evidence type="ECO:0000256" key="6">
    <source>
        <dbReference type="SAM" id="MobiDB-lite"/>
    </source>
</evidence>
<dbReference type="CDD" id="cd00446">
    <property type="entry name" value="GrpE"/>
    <property type="match status" value="1"/>
</dbReference>
<dbReference type="EMBL" id="BAABLP010000004">
    <property type="protein sequence ID" value="GAA4748224.1"/>
    <property type="molecule type" value="Genomic_DNA"/>
</dbReference>
<comment type="similarity">
    <text evidence="1 3 5">Belongs to the GrpE family.</text>
</comment>
<dbReference type="InterPro" id="IPR013805">
    <property type="entry name" value="GrpE_CC"/>
</dbReference>
<name>A0ABP8Z7S0_9MICO</name>
<keyword evidence="3" id="KW-0963">Cytoplasm</keyword>
<comment type="subcellular location">
    <subcellularLocation>
        <location evidence="3">Cytoplasm</location>
    </subcellularLocation>
</comment>
<sequence length="203" mass="21802">MTDDKNQPEGAPEEGAPQGDGGQNDENWIQAEGPDVETSLNDADQAFLNGEGDLPAGTGPDGTPQDSEHLADLRRVTAEYANYRRRTERERDALRDRATGDAARAFLPVLDDLDRAEAHGDLAEGGPLTAIAQKLRGAVAKLGITPYGEKGELFDPHQHDAIFQRESPDVTSPTVSDVVERGYRIGETTLRVAKVVVDTPSGS</sequence>
<dbReference type="SUPFAM" id="SSF51064">
    <property type="entry name" value="Head domain of nucleotide exchange factor GrpE"/>
    <property type="match status" value="1"/>
</dbReference>
<keyword evidence="2 3" id="KW-0143">Chaperone</keyword>
<dbReference type="PANTHER" id="PTHR21237">
    <property type="entry name" value="GRPE PROTEIN"/>
    <property type="match status" value="1"/>
</dbReference>
<dbReference type="Pfam" id="PF01025">
    <property type="entry name" value="GrpE"/>
    <property type="match status" value="1"/>
</dbReference>
<gene>
    <name evidence="3 7" type="primary">grpE</name>
    <name evidence="7" type="ORF">GCM10025783_20480</name>
</gene>
<organism evidence="7 8">
    <name type="scientific">Amnibacterium soli</name>
    <dbReference type="NCBI Taxonomy" id="1282736"/>
    <lineage>
        <taxon>Bacteria</taxon>
        <taxon>Bacillati</taxon>
        <taxon>Actinomycetota</taxon>
        <taxon>Actinomycetes</taxon>
        <taxon>Micrococcales</taxon>
        <taxon>Microbacteriaceae</taxon>
        <taxon>Amnibacterium</taxon>
    </lineage>
</organism>